<evidence type="ECO:0000256" key="7">
    <source>
        <dbReference type="ARBA" id="ARBA00023167"/>
    </source>
</evidence>
<evidence type="ECO:0000256" key="9">
    <source>
        <dbReference type="HAMAP-Rule" id="MF_01576"/>
    </source>
</evidence>
<dbReference type="InterPro" id="IPR000672">
    <property type="entry name" value="THF_DH/CycHdrlase"/>
</dbReference>
<dbReference type="Pfam" id="PF02882">
    <property type="entry name" value="THF_DHG_CYH_C"/>
    <property type="match status" value="1"/>
</dbReference>
<dbReference type="Gene3D" id="3.40.50.720">
    <property type="entry name" value="NAD(P)-binding Rossmann-like Domain"/>
    <property type="match status" value="1"/>
</dbReference>
<dbReference type="GO" id="GO:0009086">
    <property type="term" value="P:methionine biosynthetic process"/>
    <property type="evidence" value="ECO:0007669"/>
    <property type="project" value="UniProtKB-KW"/>
</dbReference>
<keyword evidence="8 9" id="KW-0511">Multifunctional enzyme</keyword>
<dbReference type="InterPro" id="IPR046346">
    <property type="entry name" value="Aminoacid_DH-like_N_sf"/>
</dbReference>
<feature type="domain" description="Tetrahydrofolate dehydrogenase/cyclohydrolase catalytic" evidence="10">
    <location>
        <begin position="16"/>
        <end position="127"/>
    </location>
</feature>
<dbReference type="PANTHER" id="PTHR48099">
    <property type="entry name" value="C-1-TETRAHYDROFOLATE SYNTHASE, CYTOPLASMIC-RELATED"/>
    <property type="match status" value="1"/>
</dbReference>
<evidence type="ECO:0000256" key="1">
    <source>
        <dbReference type="ARBA" id="ARBA00004777"/>
    </source>
</evidence>
<comment type="catalytic activity">
    <reaction evidence="9">
        <text>(6R)-5,10-methylene-5,6,7,8-tetrahydrofolate + NADP(+) = (6R)-5,10-methenyltetrahydrofolate + NADPH</text>
        <dbReference type="Rhea" id="RHEA:22812"/>
        <dbReference type="ChEBI" id="CHEBI:15636"/>
        <dbReference type="ChEBI" id="CHEBI:57455"/>
        <dbReference type="ChEBI" id="CHEBI:57783"/>
        <dbReference type="ChEBI" id="CHEBI:58349"/>
        <dbReference type="EC" id="1.5.1.5"/>
    </reaction>
</comment>
<dbReference type="GO" id="GO:0004488">
    <property type="term" value="F:methylenetetrahydrofolate dehydrogenase (NADP+) activity"/>
    <property type="evidence" value="ECO:0007669"/>
    <property type="project" value="UniProtKB-UniRule"/>
</dbReference>
<dbReference type="SUPFAM" id="SSF53223">
    <property type="entry name" value="Aminoacid dehydrogenase-like, N-terminal domain"/>
    <property type="match status" value="1"/>
</dbReference>
<dbReference type="InterPro" id="IPR020631">
    <property type="entry name" value="THF_DH/CycHdrlase_NAD-bd_dom"/>
</dbReference>
<keyword evidence="6 9" id="KW-0560">Oxidoreductase</keyword>
<evidence type="ECO:0000256" key="5">
    <source>
        <dbReference type="ARBA" id="ARBA00022857"/>
    </source>
</evidence>
<keyword evidence="2 9" id="KW-0554">One-carbon metabolism</keyword>
<evidence type="ECO:0000256" key="6">
    <source>
        <dbReference type="ARBA" id="ARBA00023002"/>
    </source>
</evidence>
<comment type="similarity">
    <text evidence="9">Belongs to the tetrahydrofolate dehydrogenase/cyclohydrolase family.</text>
</comment>
<keyword evidence="7 9" id="KW-0486">Methionine biosynthesis</keyword>
<dbReference type="PATRIC" id="fig|1618767.3.peg.220"/>
<dbReference type="InterPro" id="IPR020630">
    <property type="entry name" value="THF_DH/CycHdrlase_cat_dom"/>
</dbReference>
<evidence type="ECO:0000256" key="3">
    <source>
        <dbReference type="ARBA" id="ARBA00022755"/>
    </source>
</evidence>
<dbReference type="GO" id="GO:0000105">
    <property type="term" value="P:L-histidine biosynthetic process"/>
    <property type="evidence" value="ECO:0007669"/>
    <property type="project" value="UniProtKB-KW"/>
</dbReference>
<name>A0A0F9YG33_9BACT</name>
<feature type="binding site" evidence="9">
    <location>
        <begin position="172"/>
        <end position="174"/>
    </location>
    <ligand>
        <name>NADP(+)</name>
        <dbReference type="ChEBI" id="CHEBI:58349"/>
    </ligand>
</feature>
<accession>A0A0F9YG33</accession>
<evidence type="ECO:0000313" key="13">
    <source>
        <dbReference type="Proteomes" id="UP000034934"/>
    </source>
</evidence>
<dbReference type="UniPathway" id="UPA00193"/>
<protein>
    <recommendedName>
        <fullName evidence="9">Bifunctional protein FolD</fullName>
    </recommendedName>
    <domain>
        <recommendedName>
            <fullName evidence="9">Methylenetetrahydrofolate dehydrogenase</fullName>
            <ecNumber evidence="9">1.5.1.5</ecNumber>
        </recommendedName>
    </domain>
    <domain>
        <recommendedName>
            <fullName evidence="9">Methenyltetrahydrofolate cyclohydrolase</fullName>
            <ecNumber evidence="9">3.5.4.9</ecNumber>
        </recommendedName>
    </domain>
</protein>
<comment type="pathway">
    <text evidence="1 9">One-carbon metabolism; tetrahydrofolate interconversion.</text>
</comment>
<dbReference type="GO" id="GO:0005829">
    <property type="term" value="C:cytosol"/>
    <property type="evidence" value="ECO:0007669"/>
    <property type="project" value="TreeGrafter"/>
</dbReference>
<dbReference type="HAMAP" id="MF_01576">
    <property type="entry name" value="THF_DHG_CYH"/>
    <property type="match status" value="1"/>
</dbReference>
<dbReference type="PANTHER" id="PTHR48099:SF5">
    <property type="entry name" value="C-1-TETRAHYDROFOLATE SYNTHASE, CYTOPLASMIC"/>
    <property type="match status" value="1"/>
</dbReference>
<proteinExistence type="inferred from homology"/>
<evidence type="ECO:0000259" key="10">
    <source>
        <dbReference type="Pfam" id="PF00763"/>
    </source>
</evidence>
<dbReference type="EC" id="1.5.1.5" evidence="9"/>
<evidence type="ECO:0000256" key="2">
    <source>
        <dbReference type="ARBA" id="ARBA00022563"/>
    </source>
</evidence>
<dbReference type="Proteomes" id="UP000034934">
    <property type="component" value="Unassembled WGS sequence"/>
</dbReference>
<dbReference type="AlphaFoldDB" id="A0A0F9YG33"/>
<reference evidence="12 13" key="1">
    <citation type="journal article" date="2015" name="Nature">
        <title>rRNA introns, odd ribosomes, and small enigmatic genomes across a large radiation of phyla.</title>
        <authorList>
            <person name="Brown C.T."/>
            <person name="Hug L.A."/>
            <person name="Thomas B.C."/>
            <person name="Sharon I."/>
            <person name="Castelle C.J."/>
            <person name="Singh A."/>
            <person name="Wilkins M.J."/>
            <person name="Williams K.H."/>
            <person name="Banfield J.F."/>
        </authorList>
    </citation>
    <scope>NUCLEOTIDE SEQUENCE [LARGE SCALE GENOMIC DNA]</scope>
</reference>
<evidence type="ECO:0000256" key="8">
    <source>
        <dbReference type="ARBA" id="ARBA00023268"/>
    </source>
</evidence>
<keyword evidence="3 9" id="KW-0658">Purine biosynthesis</keyword>
<dbReference type="SUPFAM" id="SSF51735">
    <property type="entry name" value="NAD(P)-binding Rossmann-fold domains"/>
    <property type="match status" value="1"/>
</dbReference>
<dbReference type="GO" id="GO:0035999">
    <property type="term" value="P:tetrahydrofolate interconversion"/>
    <property type="evidence" value="ECO:0007669"/>
    <property type="project" value="UniProtKB-UniRule"/>
</dbReference>
<comment type="caution">
    <text evidence="12">The sequence shown here is derived from an EMBL/GenBank/DDBJ whole genome shotgun (WGS) entry which is preliminary data.</text>
</comment>
<evidence type="ECO:0000313" key="12">
    <source>
        <dbReference type="EMBL" id="KKP30584.1"/>
    </source>
</evidence>
<feature type="domain" description="Tetrahydrofolate dehydrogenase/cyclohydrolase NAD(P)-binding" evidence="11">
    <location>
        <begin position="148"/>
        <end position="287"/>
    </location>
</feature>
<dbReference type="InterPro" id="IPR020867">
    <property type="entry name" value="THF_DH/CycHdrlase_CS"/>
</dbReference>
<dbReference type="EMBL" id="LBOG01000002">
    <property type="protein sequence ID" value="KKP30584.1"/>
    <property type="molecule type" value="Genomic_DNA"/>
</dbReference>
<dbReference type="InterPro" id="IPR036291">
    <property type="entry name" value="NAD(P)-bd_dom_sf"/>
</dbReference>
<sequence length="293" mass="31951">MDTFKNTKNTITTETIDGRKLSKELLSDTKKEVDSLSFRPIFCDVLVGNDPASIQYVNMKKNMAEKIGISFHEAFFPTDIKTEDLIKEIKVLNKIPDMCGIIIQLPLPEHLNEKEILDAVDSNLDVDCLSTIASNKFYKGDYFLGFPTALACIFLLDSINLNLNNKKIVVLGNGKLVGKPVSSILRYRNLNFKILSSSTENNEEILKEADVVISGMGNGKYIKGNMIKAGAIIIDAGTSELNAGIVGDVDLESVKGIASFVSPVPGGVGPMTIAMLFSNVLKVAKNKSSILEK</sequence>
<keyword evidence="4 9" id="KW-0378">Hydrolase</keyword>
<comment type="subunit">
    <text evidence="9">Homodimer.</text>
</comment>
<dbReference type="Pfam" id="PF00763">
    <property type="entry name" value="THF_DHG_CYH"/>
    <property type="match status" value="1"/>
</dbReference>
<comment type="caution">
    <text evidence="9">Lacks conserved residue(s) required for the propagation of feature annotation.</text>
</comment>
<comment type="catalytic activity">
    <reaction evidence="9">
        <text>(6R)-5,10-methenyltetrahydrofolate + H2O = (6R)-10-formyltetrahydrofolate + H(+)</text>
        <dbReference type="Rhea" id="RHEA:23700"/>
        <dbReference type="ChEBI" id="CHEBI:15377"/>
        <dbReference type="ChEBI" id="CHEBI:15378"/>
        <dbReference type="ChEBI" id="CHEBI:57455"/>
        <dbReference type="ChEBI" id="CHEBI:195366"/>
        <dbReference type="EC" id="3.5.4.9"/>
    </reaction>
</comment>
<organism evidence="12 13">
    <name type="scientific">Candidatus Nomurabacteria bacterium GW2011_GWF1_31_48</name>
    <dbReference type="NCBI Taxonomy" id="1618767"/>
    <lineage>
        <taxon>Bacteria</taxon>
        <taxon>Candidatus Nomuraibacteriota</taxon>
    </lineage>
</organism>
<dbReference type="PROSITE" id="PS00767">
    <property type="entry name" value="THF_DHG_CYH_2"/>
    <property type="match status" value="1"/>
</dbReference>
<feature type="binding site" evidence="9">
    <location>
        <position position="238"/>
    </location>
    <ligand>
        <name>NADP(+)</name>
        <dbReference type="ChEBI" id="CHEBI:58349"/>
    </ligand>
</feature>
<keyword evidence="9" id="KW-0368">Histidine biosynthesis</keyword>
<comment type="function">
    <text evidence="9">Catalyzes the oxidation of 5,10-methylenetetrahydrofolate to 5,10-methenyltetrahydrofolate and then the hydrolysis of 5,10-methenyltetrahydrofolate to 10-formyltetrahydrofolate.</text>
</comment>
<keyword evidence="9" id="KW-0028">Amino-acid biosynthesis</keyword>
<keyword evidence="5 9" id="KW-0521">NADP</keyword>
<dbReference type="GO" id="GO:0004477">
    <property type="term" value="F:methenyltetrahydrofolate cyclohydrolase activity"/>
    <property type="evidence" value="ECO:0007669"/>
    <property type="project" value="UniProtKB-UniRule"/>
</dbReference>
<evidence type="ECO:0000259" key="11">
    <source>
        <dbReference type="Pfam" id="PF02882"/>
    </source>
</evidence>
<dbReference type="Gene3D" id="3.40.50.10860">
    <property type="entry name" value="Leucine Dehydrogenase, chain A, domain 1"/>
    <property type="match status" value="1"/>
</dbReference>
<dbReference type="PRINTS" id="PR00085">
    <property type="entry name" value="THFDHDRGNASE"/>
</dbReference>
<dbReference type="GO" id="GO:0006164">
    <property type="term" value="P:purine nucleotide biosynthetic process"/>
    <property type="evidence" value="ECO:0007669"/>
    <property type="project" value="UniProtKB-KW"/>
</dbReference>
<dbReference type="CDD" id="cd01080">
    <property type="entry name" value="NAD_bind_m-THF_DH_Cyclohyd"/>
    <property type="match status" value="1"/>
</dbReference>
<gene>
    <name evidence="9" type="primary">folD</name>
    <name evidence="12" type="ORF">UR19_C0002G0105</name>
</gene>
<evidence type="ECO:0000256" key="4">
    <source>
        <dbReference type="ARBA" id="ARBA00022801"/>
    </source>
</evidence>
<dbReference type="EC" id="3.5.4.9" evidence="9"/>